<protein>
    <submittedName>
        <fullName evidence="1">Uncharacterized protein</fullName>
    </submittedName>
</protein>
<dbReference type="EMBL" id="JARBHB010000002">
    <property type="protein sequence ID" value="KAJ8892746.1"/>
    <property type="molecule type" value="Genomic_DNA"/>
</dbReference>
<sequence length="93" mass="10766">MKTSMEIAVKPLSDSEFIISAFALFFLELQSCRVTWALTAVSVAKEIEADIVSLRTSSKKREHRRYHLPNFRKPLHAPLKDKILTELRNRLPE</sequence>
<name>A0ABQ9I8S9_9NEOP</name>
<comment type="caution">
    <text evidence="1">The sequence shown here is derived from an EMBL/GenBank/DDBJ whole genome shotgun (WGS) entry which is preliminary data.</text>
</comment>
<proteinExistence type="predicted"/>
<reference evidence="1 2" key="1">
    <citation type="submission" date="2023-02" db="EMBL/GenBank/DDBJ databases">
        <title>LHISI_Scaffold_Assembly.</title>
        <authorList>
            <person name="Stuart O.P."/>
            <person name="Cleave R."/>
            <person name="Magrath M.J.L."/>
            <person name="Mikheyev A.S."/>
        </authorList>
    </citation>
    <scope>NUCLEOTIDE SEQUENCE [LARGE SCALE GENOMIC DNA]</scope>
    <source>
        <strain evidence="1">Daus_M_001</strain>
        <tissue evidence="1">Leg muscle</tissue>
    </source>
</reference>
<accession>A0ABQ9I8S9</accession>
<dbReference type="Proteomes" id="UP001159363">
    <property type="component" value="Chromosome 2"/>
</dbReference>
<keyword evidence="2" id="KW-1185">Reference proteome</keyword>
<organism evidence="1 2">
    <name type="scientific">Dryococelus australis</name>
    <dbReference type="NCBI Taxonomy" id="614101"/>
    <lineage>
        <taxon>Eukaryota</taxon>
        <taxon>Metazoa</taxon>
        <taxon>Ecdysozoa</taxon>
        <taxon>Arthropoda</taxon>
        <taxon>Hexapoda</taxon>
        <taxon>Insecta</taxon>
        <taxon>Pterygota</taxon>
        <taxon>Neoptera</taxon>
        <taxon>Polyneoptera</taxon>
        <taxon>Phasmatodea</taxon>
        <taxon>Verophasmatodea</taxon>
        <taxon>Anareolatae</taxon>
        <taxon>Phasmatidae</taxon>
        <taxon>Eurycanthinae</taxon>
        <taxon>Dryococelus</taxon>
    </lineage>
</organism>
<gene>
    <name evidence="1" type="ORF">PR048_005327</name>
</gene>
<evidence type="ECO:0000313" key="1">
    <source>
        <dbReference type="EMBL" id="KAJ8892746.1"/>
    </source>
</evidence>
<evidence type="ECO:0000313" key="2">
    <source>
        <dbReference type="Proteomes" id="UP001159363"/>
    </source>
</evidence>